<organism evidence="5 6">
    <name type="scientific">Coffea canephora</name>
    <name type="common">Robusta coffee</name>
    <dbReference type="NCBI Taxonomy" id="49390"/>
    <lineage>
        <taxon>Eukaryota</taxon>
        <taxon>Viridiplantae</taxon>
        <taxon>Streptophyta</taxon>
        <taxon>Embryophyta</taxon>
        <taxon>Tracheophyta</taxon>
        <taxon>Spermatophyta</taxon>
        <taxon>Magnoliopsida</taxon>
        <taxon>eudicotyledons</taxon>
        <taxon>Gunneridae</taxon>
        <taxon>Pentapetalae</taxon>
        <taxon>asterids</taxon>
        <taxon>lamiids</taxon>
        <taxon>Gentianales</taxon>
        <taxon>Rubiaceae</taxon>
        <taxon>Ixoroideae</taxon>
        <taxon>Gardenieae complex</taxon>
        <taxon>Bertiereae - Coffeeae clade</taxon>
        <taxon>Coffeeae</taxon>
        <taxon>Coffea</taxon>
    </lineage>
</organism>
<dbReference type="EMBL" id="HG739127">
    <property type="protein sequence ID" value="CDP10138.1"/>
    <property type="molecule type" value="Genomic_DNA"/>
</dbReference>
<dbReference type="AlphaFoldDB" id="A0A068URB0"/>
<proteinExistence type="inferred from homology"/>
<evidence type="ECO:0000256" key="1">
    <source>
        <dbReference type="ARBA" id="ARBA00022723"/>
    </source>
</evidence>
<dbReference type="Gene3D" id="2.60.120.330">
    <property type="entry name" value="B-lactam Antibiotic, Isopenicillin N Synthase, Chain"/>
    <property type="match status" value="1"/>
</dbReference>
<accession>A0A068URB0</accession>
<dbReference type="Pfam" id="PF14226">
    <property type="entry name" value="DIOX_N"/>
    <property type="match status" value="1"/>
</dbReference>
<dbReference type="InParanoid" id="A0A068URB0"/>
<gene>
    <name evidence="5" type="ORF">GSCOC_T00030755001</name>
</gene>
<evidence type="ECO:0000256" key="3">
    <source>
        <dbReference type="RuleBase" id="RU003682"/>
    </source>
</evidence>
<reference evidence="6" key="1">
    <citation type="journal article" date="2014" name="Science">
        <title>The coffee genome provides insight into the convergent evolution of caffeine biosynthesis.</title>
        <authorList>
            <person name="Denoeud F."/>
            <person name="Carretero-Paulet L."/>
            <person name="Dereeper A."/>
            <person name="Droc G."/>
            <person name="Guyot R."/>
            <person name="Pietrella M."/>
            <person name="Zheng C."/>
            <person name="Alberti A."/>
            <person name="Anthony F."/>
            <person name="Aprea G."/>
            <person name="Aury J.M."/>
            <person name="Bento P."/>
            <person name="Bernard M."/>
            <person name="Bocs S."/>
            <person name="Campa C."/>
            <person name="Cenci A."/>
            <person name="Combes M.C."/>
            <person name="Crouzillat D."/>
            <person name="Da Silva C."/>
            <person name="Daddiego L."/>
            <person name="De Bellis F."/>
            <person name="Dussert S."/>
            <person name="Garsmeur O."/>
            <person name="Gayraud T."/>
            <person name="Guignon V."/>
            <person name="Jahn K."/>
            <person name="Jamilloux V."/>
            <person name="Joet T."/>
            <person name="Labadie K."/>
            <person name="Lan T."/>
            <person name="Leclercq J."/>
            <person name="Lepelley M."/>
            <person name="Leroy T."/>
            <person name="Li L.T."/>
            <person name="Librado P."/>
            <person name="Lopez L."/>
            <person name="Munoz A."/>
            <person name="Noel B."/>
            <person name="Pallavicini A."/>
            <person name="Perrotta G."/>
            <person name="Poncet V."/>
            <person name="Pot D."/>
            <person name="Priyono X."/>
            <person name="Rigoreau M."/>
            <person name="Rouard M."/>
            <person name="Rozas J."/>
            <person name="Tranchant-Dubreuil C."/>
            <person name="VanBuren R."/>
            <person name="Zhang Q."/>
            <person name="Andrade A.C."/>
            <person name="Argout X."/>
            <person name="Bertrand B."/>
            <person name="de Kochko A."/>
            <person name="Graziosi G."/>
            <person name="Henry R.J."/>
            <person name="Jayarama X."/>
            <person name="Ming R."/>
            <person name="Nagai C."/>
            <person name="Rounsley S."/>
            <person name="Sankoff D."/>
            <person name="Giuliano G."/>
            <person name="Albert V.A."/>
            <person name="Wincker P."/>
            <person name="Lashermes P."/>
        </authorList>
    </citation>
    <scope>NUCLEOTIDE SEQUENCE [LARGE SCALE GENOMIC DNA]</scope>
    <source>
        <strain evidence="6">cv. DH200-94</strain>
    </source>
</reference>
<dbReference type="Gramene" id="CDP10138">
    <property type="protein sequence ID" value="CDP10138"/>
    <property type="gene ID" value="GSCOC_T00030755001"/>
</dbReference>
<dbReference type="InterPro" id="IPR050231">
    <property type="entry name" value="Iron_ascorbate_oxido_reductase"/>
</dbReference>
<dbReference type="InterPro" id="IPR026992">
    <property type="entry name" value="DIOX_N"/>
</dbReference>
<evidence type="ECO:0000313" key="5">
    <source>
        <dbReference type="EMBL" id="CDP10138.1"/>
    </source>
</evidence>
<sequence length="314" mass="35797">MGSQSQANLPIVYFTRETLKPGTGSWLSTCKKVRDALEKHSCFLAQYERIPSELISAIFLQLGELFDLPTETKVQNITTTDGLFGYFGQQPTNPTYEGMGIEDVNNPEAVLKFTNLMWPSGNDSFCELMESYKNHVSDLEKLVMRTIFESFGVEKLYSSHDESCNRMLRFNKHRPPQMSENLGGVPEHTDPTFVTIIQRNQYSSLEVKSKEDGSWIAVDFPPSSFLVMAGDCLVAWSNGRVHSTVHRIRMRPGETRFSTALFSYHSGMVHVPEELVDDEHPLQFKPFDQMGFFRFTFAYYPLSDESKIKAYCGI</sequence>
<dbReference type="GO" id="GO:0046872">
    <property type="term" value="F:metal ion binding"/>
    <property type="evidence" value="ECO:0007669"/>
    <property type="project" value="UniProtKB-KW"/>
</dbReference>
<dbReference type="PhylomeDB" id="A0A068URB0"/>
<evidence type="ECO:0000313" key="6">
    <source>
        <dbReference type="Proteomes" id="UP000295252"/>
    </source>
</evidence>
<dbReference type="Proteomes" id="UP000295252">
    <property type="component" value="Chromosome VIII"/>
</dbReference>
<feature type="domain" description="Fe2OG dioxygenase" evidence="4">
    <location>
        <begin position="163"/>
        <end position="266"/>
    </location>
</feature>
<dbReference type="GO" id="GO:0009805">
    <property type="term" value="P:coumarin biosynthetic process"/>
    <property type="evidence" value="ECO:0007669"/>
    <property type="project" value="UniProtKB-ARBA"/>
</dbReference>
<dbReference type="InterPro" id="IPR044861">
    <property type="entry name" value="IPNS-like_FE2OG_OXY"/>
</dbReference>
<keyword evidence="1 3" id="KW-0479">Metal-binding</keyword>
<dbReference type="PANTHER" id="PTHR47990">
    <property type="entry name" value="2-OXOGLUTARATE (2OG) AND FE(II)-DEPENDENT OXYGENASE SUPERFAMILY PROTEIN-RELATED"/>
    <property type="match status" value="1"/>
</dbReference>
<protein>
    <recommendedName>
        <fullName evidence="4">Fe2OG dioxygenase domain-containing protein</fullName>
    </recommendedName>
</protein>
<dbReference type="InterPro" id="IPR005123">
    <property type="entry name" value="Oxoglu/Fe-dep_dioxygenase_dom"/>
</dbReference>
<dbReference type="OMA" id="AQYERIP"/>
<dbReference type="InterPro" id="IPR027443">
    <property type="entry name" value="IPNS-like_sf"/>
</dbReference>
<comment type="similarity">
    <text evidence="3">Belongs to the iron/ascorbate-dependent oxidoreductase family.</text>
</comment>
<dbReference type="GO" id="GO:0016706">
    <property type="term" value="F:2-oxoglutarate-dependent dioxygenase activity"/>
    <property type="evidence" value="ECO:0007669"/>
    <property type="project" value="UniProtKB-ARBA"/>
</dbReference>
<dbReference type="Pfam" id="PF03171">
    <property type="entry name" value="2OG-FeII_Oxy"/>
    <property type="match status" value="1"/>
</dbReference>
<keyword evidence="2 3" id="KW-0408">Iron</keyword>
<dbReference type="PROSITE" id="PS51471">
    <property type="entry name" value="FE2OG_OXY"/>
    <property type="match status" value="1"/>
</dbReference>
<dbReference type="GO" id="GO:0002238">
    <property type="term" value="P:response to molecule of fungal origin"/>
    <property type="evidence" value="ECO:0007669"/>
    <property type="project" value="UniProtKB-ARBA"/>
</dbReference>
<name>A0A068URB0_COFCA</name>
<keyword evidence="3" id="KW-0560">Oxidoreductase</keyword>
<evidence type="ECO:0000256" key="2">
    <source>
        <dbReference type="ARBA" id="ARBA00023004"/>
    </source>
</evidence>
<evidence type="ECO:0000259" key="4">
    <source>
        <dbReference type="PROSITE" id="PS51471"/>
    </source>
</evidence>
<dbReference type="OrthoDB" id="288590at2759"/>
<dbReference type="SUPFAM" id="SSF51197">
    <property type="entry name" value="Clavaminate synthase-like"/>
    <property type="match status" value="1"/>
</dbReference>
<keyword evidence="6" id="KW-1185">Reference proteome</keyword>
<dbReference type="STRING" id="49390.A0A068URB0"/>